<gene>
    <name evidence="5" type="ORF">LWF01_08000</name>
</gene>
<dbReference type="PANTHER" id="PTHR30055:SF226">
    <property type="entry name" value="HTH-TYPE TRANSCRIPTIONAL REGULATOR PKSA"/>
    <property type="match status" value="1"/>
</dbReference>
<dbReference type="InterPro" id="IPR045823">
    <property type="entry name" value="TetR_C_32"/>
</dbReference>
<evidence type="ECO:0000313" key="5">
    <source>
        <dbReference type="EMBL" id="WGW13688.1"/>
    </source>
</evidence>
<dbReference type="Gene3D" id="1.10.357.10">
    <property type="entry name" value="Tetracycline Repressor, domain 2"/>
    <property type="match status" value="1"/>
</dbReference>
<dbReference type="InterPro" id="IPR009057">
    <property type="entry name" value="Homeodomain-like_sf"/>
</dbReference>
<dbReference type="InterPro" id="IPR036271">
    <property type="entry name" value="Tet_transcr_reg_TetR-rel_C_sf"/>
</dbReference>
<dbReference type="PANTHER" id="PTHR30055">
    <property type="entry name" value="HTH-TYPE TRANSCRIPTIONAL REGULATOR RUTR"/>
    <property type="match status" value="1"/>
</dbReference>
<organism evidence="5 6">
    <name type="scientific">Saxibacter everestensis</name>
    <dbReference type="NCBI Taxonomy" id="2909229"/>
    <lineage>
        <taxon>Bacteria</taxon>
        <taxon>Bacillati</taxon>
        <taxon>Actinomycetota</taxon>
        <taxon>Actinomycetes</taxon>
        <taxon>Micrococcales</taxon>
        <taxon>Brevibacteriaceae</taxon>
        <taxon>Saxibacter</taxon>
    </lineage>
</organism>
<dbReference type="Pfam" id="PF19344">
    <property type="entry name" value="TetR_C_32"/>
    <property type="match status" value="1"/>
</dbReference>
<dbReference type="SUPFAM" id="SSF48498">
    <property type="entry name" value="Tetracyclin repressor-like, C-terminal domain"/>
    <property type="match status" value="1"/>
</dbReference>
<dbReference type="RefSeq" id="WP_349640511.1">
    <property type="nucleotide sequence ID" value="NZ_CP090958.1"/>
</dbReference>
<dbReference type="SUPFAM" id="SSF46689">
    <property type="entry name" value="Homeodomain-like"/>
    <property type="match status" value="1"/>
</dbReference>
<dbReference type="Pfam" id="PF00440">
    <property type="entry name" value="TetR_N"/>
    <property type="match status" value="1"/>
</dbReference>
<keyword evidence="1" id="KW-0238">DNA-binding</keyword>
<feature type="domain" description="Tetracyclin repressor-like MT0489/Rv0472c C-terminal" evidence="4">
    <location>
        <begin position="111"/>
        <end position="231"/>
    </location>
</feature>
<dbReference type="EMBL" id="CP090958">
    <property type="protein sequence ID" value="WGW13688.1"/>
    <property type="molecule type" value="Genomic_DNA"/>
</dbReference>
<feature type="compositionally biased region" description="Basic and acidic residues" evidence="2">
    <location>
        <begin position="36"/>
        <end position="48"/>
    </location>
</feature>
<sequence length="242" mass="26059">MNPVPETPDPTGWPSAAGAPEAAATEPAVGAEPEPLDGRASRWETHREARRSELITAVRKAVHRHGAGVSMDDIAAQTNTAKSVYYRYFGDKAGLQRAVGEFVINQMQQALEAAAESAHSPRESLQAMVSVYLAMTESSPAVYAFSTQTASGGSPNSLNHFFAAVTAMVARPIREQFGTGEAAERLADIWAAGAIGLVRGSVEWWLEHRTTQSVPDREALARQITEWLWSGATGADLPPNRY</sequence>
<accession>A0ABY8QXL7</accession>
<dbReference type="InterPro" id="IPR050109">
    <property type="entry name" value="HTH-type_TetR-like_transc_reg"/>
</dbReference>
<protein>
    <submittedName>
        <fullName evidence="5">TetR family transcriptional regulator</fullName>
    </submittedName>
</protein>
<proteinExistence type="predicted"/>
<name>A0ABY8QXL7_9MICO</name>
<evidence type="ECO:0000259" key="3">
    <source>
        <dbReference type="Pfam" id="PF00440"/>
    </source>
</evidence>
<reference evidence="5 6" key="1">
    <citation type="submission" date="2023-05" db="EMBL/GenBank/DDBJ databases">
        <title>Lithophilousrod everest ZFBP1038 complete genpme.</title>
        <authorList>
            <person name="Tian M."/>
        </authorList>
    </citation>
    <scope>NUCLEOTIDE SEQUENCE [LARGE SCALE GENOMIC DNA]</scope>
    <source>
        <strain evidence="5 6">ZFBP1038</strain>
    </source>
</reference>
<dbReference type="InterPro" id="IPR001647">
    <property type="entry name" value="HTH_TetR"/>
</dbReference>
<feature type="domain" description="HTH tetR-type" evidence="3">
    <location>
        <begin position="60"/>
        <end position="99"/>
    </location>
</feature>
<feature type="region of interest" description="Disordered" evidence="2">
    <location>
        <begin position="1"/>
        <end position="48"/>
    </location>
</feature>
<dbReference type="Proteomes" id="UP001209083">
    <property type="component" value="Chromosome"/>
</dbReference>
<keyword evidence="6" id="KW-1185">Reference proteome</keyword>
<feature type="compositionally biased region" description="Low complexity" evidence="2">
    <location>
        <begin position="16"/>
        <end position="33"/>
    </location>
</feature>
<evidence type="ECO:0000256" key="1">
    <source>
        <dbReference type="ARBA" id="ARBA00023125"/>
    </source>
</evidence>
<evidence type="ECO:0000313" key="6">
    <source>
        <dbReference type="Proteomes" id="UP001209083"/>
    </source>
</evidence>
<evidence type="ECO:0000256" key="2">
    <source>
        <dbReference type="SAM" id="MobiDB-lite"/>
    </source>
</evidence>
<evidence type="ECO:0000259" key="4">
    <source>
        <dbReference type="Pfam" id="PF19344"/>
    </source>
</evidence>